<evidence type="ECO:0000313" key="1">
    <source>
        <dbReference type="EMBL" id="RAO28675.1"/>
    </source>
</evidence>
<name>A0A328NP56_9ACTN</name>
<sequence length="105" mass="11455">MDTSVASAGSARGCTYPRVCFYLTEARSLANNPTASYQDITTGYQDLGSSSEGSFSVYNTRNDDGALLHYTNGYEYCLPPNRGNAHIRGEIVDKIRIMNSPTCGR</sequence>
<dbReference type="EMBL" id="PYAG01000037">
    <property type="protein sequence ID" value="RAO28675.1"/>
    <property type="molecule type" value="Genomic_DNA"/>
</dbReference>
<proteinExistence type="predicted"/>
<reference evidence="1 2" key="1">
    <citation type="submission" date="2018-03" db="EMBL/GenBank/DDBJ databases">
        <title>Defining the species Micromonospora saelicesensis and Micromonospora noduli under the framework of genomics.</title>
        <authorList>
            <person name="Riesco R."/>
            <person name="Trujillo M.E."/>
        </authorList>
    </citation>
    <scope>NUCLEOTIDE SEQUENCE [LARGE SCALE GENOMIC DNA]</scope>
    <source>
        <strain evidence="1 2">PSN13</strain>
    </source>
</reference>
<comment type="caution">
    <text evidence="1">The sequence shown here is derived from an EMBL/GenBank/DDBJ whole genome shotgun (WGS) entry which is preliminary data.</text>
</comment>
<gene>
    <name evidence="1" type="ORF">PSN13_05301</name>
</gene>
<organism evidence="1 2">
    <name type="scientific">Micromonospora saelicesensis</name>
    <dbReference type="NCBI Taxonomy" id="285676"/>
    <lineage>
        <taxon>Bacteria</taxon>
        <taxon>Bacillati</taxon>
        <taxon>Actinomycetota</taxon>
        <taxon>Actinomycetes</taxon>
        <taxon>Micromonosporales</taxon>
        <taxon>Micromonosporaceae</taxon>
        <taxon>Micromonospora</taxon>
    </lineage>
</organism>
<dbReference type="AlphaFoldDB" id="A0A328NP56"/>
<protein>
    <submittedName>
        <fullName evidence="1">Uncharacterized protein</fullName>
    </submittedName>
</protein>
<dbReference type="Proteomes" id="UP000249419">
    <property type="component" value="Unassembled WGS sequence"/>
</dbReference>
<accession>A0A328NP56</accession>
<evidence type="ECO:0000313" key="2">
    <source>
        <dbReference type="Proteomes" id="UP000249419"/>
    </source>
</evidence>